<protein>
    <recommendedName>
        <fullName evidence="4">Lipoprotein</fullName>
    </recommendedName>
</protein>
<feature type="signal peptide" evidence="1">
    <location>
        <begin position="1"/>
        <end position="20"/>
    </location>
</feature>
<organism evidence="2 3">
    <name type="scientific">Listeria booriae</name>
    <dbReference type="NCBI Taxonomy" id="1552123"/>
    <lineage>
        <taxon>Bacteria</taxon>
        <taxon>Bacillati</taxon>
        <taxon>Bacillota</taxon>
        <taxon>Bacilli</taxon>
        <taxon>Bacillales</taxon>
        <taxon>Listeriaceae</taxon>
        <taxon>Listeria</taxon>
    </lineage>
</organism>
<evidence type="ECO:0008006" key="4">
    <source>
        <dbReference type="Google" id="ProtNLM"/>
    </source>
</evidence>
<feature type="chain" id="PRO_5044441276" description="Lipoprotein" evidence="1">
    <location>
        <begin position="21"/>
        <end position="206"/>
    </location>
</feature>
<accession>A0A7X1AB40</accession>
<dbReference type="RefSeq" id="WP_185369198.1">
    <property type="nucleotide sequence ID" value="NZ_JAARMV010000010.1"/>
</dbReference>
<evidence type="ECO:0000313" key="3">
    <source>
        <dbReference type="Proteomes" id="UP000546244"/>
    </source>
</evidence>
<proteinExistence type="predicted"/>
<evidence type="ECO:0000256" key="1">
    <source>
        <dbReference type="SAM" id="SignalP"/>
    </source>
</evidence>
<dbReference type="AlphaFoldDB" id="A0A7X1AB40"/>
<comment type="caution">
    <text evidence="2">The sequence shown here is derived from an EMBL/GenBank/DDBJ whole genome shotgun (WGS) entry which is preliminary data.</text>
</comment>
<keyword evidence="1" id="KW-0732">Signal</keyword>
<evidence type="ECO:0000313" key="2">
    <source>
        <dbReference type="EMBL" id="MBC2373791.1"/>
    </source>
</evidence>
<dbReference type="PROSITE" id="PS51257">
    <property type="entry name" value="PROKAR_LIPOPROTEIN"/>
    <property type="match status" value="1"/>
</dbReference>
<sequence length="206" mass="23308">MKLRYLLPSLLILLFLIGCNNENSGQSSSGELTKNTKIGNSLSADYNIPKSVEEIEKISEDIVEARVVNNISIGIYDEKNGDIPSTITELEVLQNYKGSFKKGEKIKVAEPYYLNDGSLEFIENYIPLQKNENYTIFLRGGHESDGISSIISMGYGKYQEDFKEKQAEVTDFKTVGELEELDFISPDNTLISNYKSIKENVFQIYE</sequence>
<dbReference type="Proteomes" id="UP000546244">
    <property type="component" value="Unassembled WGS sequence"/>
</dbReference>
<reference evidence="2 3" key="1">
    <citation type="submission" date="2020-03" db="EMBL/GenBank/DDBJ databases">
        <title>Soil Listeria distribution.</title>
        <authorList>
            <person name="Liao J."/>
            <person name="Wiedmann M."/>
        </authorList>
    </citation>
    <scope>NUCLEOTIDE SEQUENCE [LARGE SCALE GENOMIC DNA]</scope>
    <source>
        <strain evidence="2 3">FSL L7-1850</strain>
    </source>
</reference>
<dbReference type="EMBL" id="JAARMV010000010">
    <property type="protein sequence ID" value="MBC2373791.1"/>
    <property type="molecule type" value="Genomic_DNA"/>
</dbReference>
<gene>
    <name evidence="2" type="ORF">HBP98_17415</name>
</gene>
<name>A0A7X1AB40_9LIST</name>